<accession>A0A0S3R6E0</accession>
<protein>
    <submittedName>
        <fullName evidence="2">Uncharacterized protein</fullName>
    </submittedName>
</protein>
<dbReference type="AlphaFoldDB" id="A0A0S3R6E0"/>
<feature type="compositionally biased region" description="Polar residues" evidence="1">
    <location>
        <begin position="1"/>
        <end position="10"/>
    </location>
</feature>
<gene>
    <name evidence="2" type="primary">Vigan.01G419300</name>
    <name evidence="2" type="ORF">VIGAN_01419300</name>
</gene>
<organism evidence="2 3">
    <name type="scientific">Vigna angularis var. angularis</name>
    <dbReference type="NCBI Taxonomy" id="157739"/>
    <lineage>
        <taxon>Eukaryota</taxon>
        <taxon>Viridiplantae</taxon>
        <taxon>Streptophyta</taxon>
        <taxon>Embryophyta</taxon>
        <taxon>Tracheophyta</taxon>
        <taxon>Spermatophyta</taxon>
        <taxon>Magnoliopsida</taxon>
        <taxon>eudicotyledons</taxon>
        <taxon>Gunneridae</taxon>
        <taxon>Pentapetalae</taxon>
        <taxon>rosids</taxon>
        <taxon>fabids</taxon>
        <taxon>Fabales</taxon>
        <taxon>Fabaceae</taxon>
        <taxon>Papilionoideae</taxon>
        <taxon>50 kb inversion clade</taxon>
        <taxon>NPAAA clade</taxon>
        <taxon>indigoferoid/millettioid clade</taxon>
        <taxon>Phaseoleae</taxon>
        <taxon>Vigna</taxon>
    </lineage>
</organism>
<evidence type="ECO:0000313" key="3">
    <source>
        <dbReference type="Proteomes" id="UP000291084"/>
    </source>
</evidence>
<dbReference type="EMBL" id="AP015034">
    <property type="protein sequence ID" value="BAT76219.1"/>
    <property type="molecule type" value="Genomic_DNA"/>
</dbReference>
<dbReference type="Proteomes" id="UP000291084">
    <property type="component" value="Chromosome 1"/>
</dbReference>
<reference evidence="2 3" key="1">
    <citation type="journal article" date="2015" name="Sci. Rep.">
        <title>The power of single molecule real-time sequencing technology in the de novo assembly of a eukaryotic genome.</title>
        <authorList>
            <person name="Sakai H."/>
            <person name="Naito K."/>
            <person name="Ogiso-Tanaka E."/>
            <person name="Takahashi Y."/>
            <person name="Iseki K."/>
            <person name="Muto C."/>
            <person name="Satou K."/>
            <person name="Teruya K."/>
            <person name="Shiroma A."/>
            <person name="Shimoji M."/>
            <person name="Hirano T."/>
            <person name="Itoh T."/>
            <person name="Kaga A."/>
            <person name="Tomooka N."/>
        </authorList>
    </citation>
    <scope>NUCLEOTIDE SEQUENCE [LARGE SCALE GENOMIC DNA]</scope>
    <source>
        <strain evidence="3">cv. Shumari</strain>
    </source>
</reference>
<sequence>TTISNTQSRSTNERDYSHSKHTSTAIASNYTISNSLYHMKSSTLKLTNSSPKRQYRACLEIHQFLTKSKKNEK</sequence>
<proteinExistence type="predicted"/>
<keyword evidence="3" id="KW-1185">Reference proteome</keyword>
<feature type="region of interest" description="Disordered" evidence="1">
    <location>
        <begin position="1"/>
        <end position="22"/>
    </location>
</feature>
<evidence type="ECO:0000313" key="2">
    <source>
        <dbReference type="EMBL" id="BAT76219.1"/>
    </source>
</evidence>
<name>A0A0S3R6E0_PHAAN</name>
<evidence type="ECO:0000256" key="1">
    <source>
        <dbReference type="SAM" id="MobiDB-lite"/>
    </source>
</evidence>
<feature type="non-terminal residue" evidence="2">
    <location>
        <position position="1"/>
    </location>
</feature>